<dbReference type="OrthoDB" id="68195at2"/>
<dbReference type="Gene3D" id="3.40.33.10">
    <property type="entry name" value="CAP"/>
    <property type="match status" value="1"/>
</dbReference>
<name>A0A3N4Z113_9MICO</name>
<proteinExistence type="predicted"/>
<sequence length="475" mass="49260">MTYTTARPAPARRLPLAALALLVALALALASVTVAAPARASTADVADRIFALVNAERAKRSLPQLQRIPELDKVAQPWSAQQAATRTMAHNPSYLSQYPAGWLKASENVAWTSSSVATGDRFMEMWMASEGHRNNILNPYITHAGIGVAATSSGDRLYATQNFAQYPSSVTFKPAVTTAVQRLAGTDRYATSVAISRATYAPGVPAVYLANGVSSVDALSAASAAGRDSSPVLLTPAGSLPAATATEIDRLNPARIVVLGDTRSISAAVEERLRAYGPVTRLSGPDRFSTSAAISRAAFAPGVKVAYIANGLTFVDALSAAPVAGRDGAPVLLTQTGGLPAPIATELARLRPAKIVILGDGASVSSAVEAQLRTYAPVERRSGDNRYATSAALSRASFPAGLPVVYVANGQTNVDALSAAPVAGMKEVPVLISQTSSVPPWILDELRRLDPGKIVVLGDTNSIGAGVVDTLSRIG</sequence>
<accession>A0A3N4Z113</accession>
<dbReference type="EMBL" id="RKRA01000001">
    <property type="protein sequence ID" value="RPF26287.1"/>
    <property type="molecule type" value="Genomic_DNA"/>
</dbReference>
<dbReference type="InterPro" id="IPR035940">
    <property type="entry name" value="CAP_sf"/>
</dbReference>
<dbReference type="Pfam" id="PF00188">
    <property type="entry name" value="CAP"/>
    <property type="match status" value="1"/>
</dbReference>
<evidence type="ECO:0000313" key="4">
    <source>
        <dbReference type="Proteomes" id="UP000280726"/>
    </source>
</evidence>
<feature type="chain" id="PRO_5039080217" evidence="1">
    <location>
        <begin position="36"/>
        <end position="475"/>
    </location>
</feature>
<dbReference type="GO" id="GO:0030288">
    <property type="term" value="C:outer membrane-bounded periplasmic space"/>
    <property type="evidence" value="ECO:0007669"/>
    <property type="project" value="TreeGrafter"/>
</dbReference>
<organism evidence="3 4">
    <name type="scientific">Georgenia muralis</name>
    <dbReference type="NCBI Taxonomy" id="154117"/>
    <lineage>
        <taxon>Bacteria</taxon>
        <taxon>Bacillati</taxon>
        <taxon>Actinomycetota</taxon>
        <taxon>Actinomycetes</taxon>
        <taxon>Micrococcales</taxon>
        <taxon>Bogoriellaceae</taxon>
        <taxon>Georgenia</taxon>
    </lineage>
</organism>
<evidence type="ECO:0000313" key="3">
    <source>
        <dbReference type="EMBL" id="RPF26287.1"/>
    </source>
</evidence>
<dbReference type="PANTHER" id="PTHR30032:SF4">
    <property type="entry name" value="AMIDASE ENHANCER"/>
    <property type="match status" value="1"/>
</dbReference>
<keyword evidence="4" id="KW-1185">Reference proteome</keyword>
<reference evidence="3 4" key="1">
    <citation type="submission" date="2018-11" db="EMBL/GenBank/DDBJ databases">
        <title>Sequencing the genomes of 1000 actinobacteria strains.</title>
        <authorList>
            <person name="Klenk H.-P."/>
        </authorList>
    </citation>
    <scope>NUCLEOTIDE SEQUENCE [LARGE SCALE GENOMIC DNA]</scope>
    <source>
        <strain evidence="3 4">DSM 14418</strain>
    </source>
</reference>
<dbReference type="InterPro" id="IPR014044">
    <property type="entry name" value="CAP_dom"/>
</dbReference>
<keyword evidence="1" id="KW-0732">Signal</keyword>
<gene>
    <name evidence="3" type="ORF">EDD32_0723</name>
</gene>
<dbReference type="AlphaFoldDB" id="A0A3N4Z113"/>
<dbReference type="InterPro" id="IPR007253">
    <property type="entry name" value="Cell_wall-bd_2"/>
</dbReference>
<dbReference type="RefSeq" id="WP_123914675.1">
    <property type="nucleotide sequence ID" value="NZ_RKRA01000001.1"/>
</dbReference>
<dbReference type="InterPro" id="IPR051922">
    <property type="entry name" value="Bact_Sporulation_Assoc"/>
</dbReference>
<dbReference type="PANTHER" id="PTHR30032">
    <property type="entry name" value="N-ACETYLMURAMOYL-L-ALANINE AMIDASE-RELATED"/>
    <property type="match status" value="1"/>
</dbReference>
<evidence type="ECO:0000259" key="2">
    <source>
        <dbReference type="Pfam" id="PF00188"/>
    </source>
</evidence>
<dbReference type="Proteomes" id="UP000280726">
    <property type="component" value="Unassembled WGS sequence"/>
</dbReference>
<feature type="signal peptide" evidence="1">
    <location>
        <begin position="1"/>
        <end position="35"/>
    </location>
</feature>
<comment type="caution">
    <text evidence="3">The sequence shown here is derived from an EMBL/GenBank/DDBJ whole genome shotgun (WGS) entry which is preliminary data.</text>
</comment>
<dbReference type="Pfam" id="PF04122">
    <property type="entry name" value="CW_binding_2"/>
    <property type="match status" value="3"/>
</dbReference>
<feature type="domain" description="SCP" evidence="2">
    <location>
        <begin position="51"/>
        <end position="163"/>
    </location>
</feature>
<dbReference type="SUPFAM" id="SSF55797">
    <property type="entry name" value="PR-1-like"/>
    <property type="match status" value="1"/>
</dbReference>
<dbReference type="CDD" id="cd05379">
    <property type="entry name" value="CAP_bacterial"/>
    <property type="match status" value="1"/>
</dbReference>
<protein>
    <submittedName>
        <fullName evidence="3">Uncharacterized protein YkwD</fullName>
    </submittedName>
</protein>
<evidence type="ECO:0000256" key="1">
    <source>
        <dbReference type="SAM" id="SignalP"/>
    </source>
</evidence>